<evidence type="ECO:0000256" key="1">
    <source>
        <dbReference type="ARBA" id="ARBA00022801"/>
    </source>
</evidence>
<keyword evidence="1 3" id="KW-0378">Hydrolase</keyword>
<evidence type="ECO:0000259" key="2">
    <source>
        <dbReference type="Pfam" id="PF07687"/>
    </source>
</evidence>
<dbReference type="Gene3D" id="3.40.630.10">
    <property type="entry name" value="Zn peptidases"/>
    <property type="match status" value="2"/>
</dbReference>
<dbReference type="Proteomes" id="UP000789803">
    <property type="component" value="Unassembled WGS sequence"/>
</dbReference>
<dbReference type="InterPro" id="IPR011650">
    <property type="entry name" value="Peptidase_M20_dimer"/>
</dbReference>
<dbReference type="GO" id="GO:0016805">
    <property type="term" value="F:dipeptidase activity"/>
    <property type="evidence" value="ECO:0007669"/>
    <property type="project" value="UniProtKB-KW"/>
</dbReference>
<protein>
    <submittedName>
        <fullName evidence="3">Cytosol non-specific dipeptidase</fullName>
        <ecNumber evidence="3">3.4.13.18</ecNumber>
    </submittedName>
</protein>
<keyword evidence="3" id="KW-0224">Dipeptidase</keyword>
<evidence type="ECO:0000313" key="4">
    <source>
        <dbReference type="Proteomes" id="UP000789803"/>
    </source>
</evidence>
<dbReference type="InterPro" id="IPR002933">
    <property type="entry name" value="Peptidase_M20"/>
</dbReference>
<proteinExistence type="predicted"/>
<comment type="caution">
    <text evidence="3">The sequence shown here is derived from an EMBL/GenBank/DDBJ whole genome shotgun (WGS) entry which is preliminary data.</text>
</comment>
<sequence>MSVIENFKQISKIPHCSHDTAQLREFLREFCIDAGASVNVDEWGNIHAIKGSAKICLQSHYDMVCIGQAPEICMYEKDGFLMAKNSSLGADNGIGVAMMMDALKNYENIECLFTNDEEVGLIGANNFNSKLVSKYLLNLDSESDDEVIIGCAAGVDICVNFSNKIQKTSPKNAFLVEILDLVGGHSGVQIHQNLPNAIKILAKFLAQNNCEIVKIWGGERSNSIPANARAVVLCEKELKSSDFKITNLGIKDEFLKDSDKILSFINSFHQGVRKYDTSLNIVLDSINLSLINSDEDEIIAIMFARSMSDEGLDEICFEIQSLARALSCKIYFSDRSFAWKPEISEFAKSVCDELRAYNPDAKITAVHAGLECGVLKNCGENMQVCSIGPNIYAPHSVSEKVEIKSVHMIASVVDKIVKKYQ</sequence>
<dbReference type="Pfam" id="PF07687">
    <property type="entry name" value="M20_dimer"/>
    <property type="match status" value="1"/>
</dbReference>
<dbReference type="EC" id="3.4.13.18" evidence="3"/>
<keyword evidence="4" id="KW-1185">Reference proteome</keyword>
<dbReference type="PANTHER" id="PTHR43501:SF1">
    <property type="entry name" value="CYTOSOL NON-SPECIFIC DIPEPTIDASE"/>
    <property type="match status" value="1"/>
</dbReference>
<evidence type="ECO:0000313" key="3">
    <source>
        <dbReference type="EMBL" id="CAD7287364.1"/>
    </source>
</evidence>
<keyword evidence="3" id="KW-0645">Protease</keyword>
<dbReference type="InterPro" id="IPR001160">
    <property type="entry name" value="Peptidase_M20C"/>
</dbReference>
<dbReference type="Pfam" id="PF01546">
    <property type="entry name" value="Peptidase_M20"/>
    <property type="match status" value="1"/>
</dbReference>
<dbReference type="SUPFAM" id="SSF53187">
    <property type="entry name" value="Zn-dependent exopeptidases"/>
    <property type="match status" value="1"/>
</dbReference>
<organism evidence="3 4">
    <name type="scientific">Campylobacter majalis</name>
    <dbReference type="NCBI Taxonomy" id="2790656"/>
    <lineage>
        <taxon>Bacteria</taxon>
        <taxon>Pseudomonadati</taxon>
        <taxon>Campylobacterota</taxon>
        <taxon>Epsilonproteobacteria</taxon>
        <taxon>Campylobacterales</taxon>
        <taxon>Campylobacteraceae</taxon>
        <taxon>Campylobacter</taxon>
    </lineage>
</organism>
<dbReference type="EMBL" id="CAJHOF010000002">
    <property type="protein sequence ID" value="CAD7287364.1"/>
    <property type="molecule type" value="Genomic_DNA"/>
</dbReference>
<accession>A0ABN7K4C0</accession>
<name>A0ABN7K4C0_9BACT</name>
<dbReference type="RefSeq" id="WP_229932083.1">
    <property type="nucleotide sequence ID" value="NZ_CAJHOF010000002.1"/>
</dbReference>
<reference evidence="3 4" key="1">
    <citation type="submission" date="2020-11" db="EMBL/GenBank/DDBJ databases">
        <authorList>
            <person name="Peeters C."/>
        </authorList>
    </citation>
    <scope>NUCLEOTIDE SEQUENCE [LARGE SCALE GENOMIC DNA]</scope>
    <source>
        <strain evidence="3 4">LMG 7974</strain>
    </source>
</reference>
<dbReference type="PRINTS" id="PR00934">
    <property type="entry name" value="XHISDIPTASE"/>
</dbReference>
<feature type="domain" description="Peptidase M20 dimerisation" evidence="2">
    <location>
        <begin position="182"/>
        <end position="236"/>
    </location>
</feature>
<gene>
    <name evidence="3" type="primary">pepD</name>
    <name evidence="3" type="ORF">LMG7974_00259</name>
</gene>
<dbReference type="PANTHER" id="PTHR43501">
    <property type="entry name" value="CYTOSOL NON-SPECIFIC DIPEPTIDASE"/>
    <property type="match status" value="1"/>
</dbReference>